<evidence type="ECO:0000259" key="1">
    <source>
        <dbReference type="Pfam" id="PF13628"/>
    </source>
</evidence>
<dbReference type="InterPro" id="IPR025419">
    <property type="entry name" value="DUF4142"/>
</dbReference>
<dbReference type="RefSeq" id="WP_117384493.1">
    <property type="nucleotide sequence ID" value="NZ_QWDE01000004.1"/>
</dbReference>
<dbReference type="PANTHER" id="PTHR38593:SF1">
    <property type="entry name" value="BLR2558 PROTEIN"/>
    <property type="match status" value="1"/>
</dbReference>
<proteinExistence type="predicted"/>
<dbReference type="Proteomes" id="UP000260823">
    <property type="component" value="Unassembled WGS sequence"/>
</dbReference>
<dbReference type="InterPro" id="IPR012347">
    <property type="entry name" value="Ferritin-like"/>
</dbReference>
<gene>
    <name evidence="2" type="ORF">DYU05_17765</name>
</gene>
<reference evidence="2 3" key="1">
    <citation type="submission" date="2018-08" db="EMBL/GenBank/DDBJ databases">
        <title>Mucilaginibacter terrae sp. nov., isolated from manganese diggings.</title>
        <authorList>
            <person name="Huang Y."/>
            <person name="Zhou Z."/>
        </authorList>
    </citation>
    <scope>NUCLEOTIDE SEQUENCE [LARGE SCALE GENOMIC DNA]</scope>
    <source>
        <strain evidence="2 3">ZH6</strain>
    </source>
</reference>
<feature type="domain" description="DUF4142" evidence="1">
    <location>
        <begin position="33"/>
        <end position="167"/>
    </location>
</feature>
<keyword evidence="3" id="KW-1185">Reference proteome</keyword>
<dbReference type="EMBL" id="QWDE01000004">
    <property type="protein sequence ID" value="RFZ81672.1"/>
    <property type="molecule type" value="Genomic_DNA"/>
</dbReference>
<organism evidence="2 3">
    <name type="scientific">Mucilaginibacter terrenus</name>
    <dbReference type="NCBI Taxonomy" id="2482727"/>
    <lineage>
        <taxon>Bacteria</taxon>
        <taxon>Pseudomonadati</taxon>
        <taxon>Bacteroidota</taxon>
        <taxon>Sphingobacteriia</taxon>
        <taxon>Sphingobacteriales</taxon>
        <taxon>Sphingobacteriaceae</taxon>
        <taxon>Mucilaginibacter</taxon>
    </lineage>
</organism>
<dbReference type="PANTHER" id="PTHR38593">
    <property type="entry name" value="BLR2558 PROTEIN"/>
    <property type="match status" value="1"/>
</dbReference>
<evidence type="ECO:0000313" key="3">
    <source>
        <dbReference type="Proteomes" id="UP000260823"/>
    </source>
</evidence>
<protein>
    <submittedName>
        <fullName evidence="2">DUF4142 domain-containing protein</fullName>
    </submittedName>
</protein>
<sequence>MKKFTLGLMMLLGSIVSLQSCKDEENDGMRISSQEFTTQAASGNMLEIQAGQLALTKASNAEVKQYGQHMVTDHTKATDELKATAAKNNITVPTQLTAAHQQQLNALAPLSGAEFDKAFAALMVQSHQEQVTLFEKATTYADIGDFRTLAAEKLPTLKEHLTEATTLNATVNK</sequence>
<name>A0A3E2NL08_9SPHI</name>
<dbReference type="Gene3D" id="1.20.1260.10">
    <property type="match status" value="1"/>
</dbReference>
<accession>A0A3E2NL08</accession>
<dbReference type="Pfam" id="PF13628">
    <property type="entry name" value="DUF4142"/>
    <property type="match status" value="1"/>
</dbReference>
<dbReference type="OrthoDB" id="883203at2"/>
<dbReference type="PROSITE" id="PS51257">
    <property type="entry name" value="PROKAR_LIPOPROTEIN"/>
    <property type="match status" value="1"/>
</dbReference>
<comment type="caution">
    <text evidence="2">The sequence shown here is derived from an EMBL/GenBank/DDBJ whole genome shotgun (WGS) entry which is preliminary data.</text>
</comment>
<evidence type="ECO:0000313" key="2">
    <source>
        <dbReference type="EMBL" id="RFZ81672.1"/>
    </source>
</evidence>
<dbReference type="AlphaFoldDB" id="A0A3E2NL08"/>